<dbReference type="PANTHER" id="PTHR22800">
    <property type="entry name" value="C-TYPE LECTIN PROTEINS"/>
    <property type="match status" value="1"/>
</dbReference>
<dbReference type="SUPFAM" id="SSF56436">
    <property type="entry name" value="C-type lectin-like"/>
    <property type="match status" value="1"/>
</dbReference>
<proteinExistence type="predicted"/>
<dbReference type="InterPro" id="IPR050919">
    <property type="entry name" value="NKG2/CD94_NK_receptors"/>
</dbReference>
<evidence type="ECO:0000256" key="5">
    <source>
        <dbReference type="ARBA" id="ARBA00022989"/>
    </source>
</evidence>
<evidence type="ECO:0000256" key="2">
    <source>
        <dbReference type="ARBA" id="ARBA00022692"/>
    </source>
</evidence>
<reference evidence="10 11" key="1">
    <citation type="submission" date="2018-10" db="EMBL/GenBank/DDBJ databases">
        <title>Improved assembly of the deer mouse Peromyscus maniculatus genome.</title>
        <authorList>
            <person name="Lassance J.-M."/>
            <person name="Hoekstra H.E."/>
        </authorList>
    </citation>
    <scope>NUCLEOTIDE SEQUENCE [LARGE SCALE GENOMIC DNA]</scope>
</reference>
<keyword evidence="7" id="KW-0325">Glycoprotein</keyword>
<dbReference type="InterPro" id="IPR033992">
    <property type="entry name" value="NKR-like_CTLD"/>
</dbReference>
<dbReference type="PANTHER" id="PTHR22800:SF242">
    <property type="entry name" value="NKG2-A_NKG2-B TYPE II INTEGRAL MEMBRANE PROTEIN"/>
    <property type="match status" value="1"/>
</dbReference>
<dbReference type="PROSITE" id="PS50041">
    <property type="entry name" value="C_TYPE_LECTIN_2"/>
    <property type="match status" value="1"/>
</dbReference>
<accession>A0A8C8T418</accession>
<feature type="domain" description="C-type lectin" evidence="9">
    <location>
        <begin position="123"/>
        <end position="213"/>
    </location>
</feature>
<evidence type="ECO:0000256" key="8">
    <source>
        <dbReference type="SAM" id="Phobius"/>
    </source>
</evidence>
<sequence>MSNEGITYAELNVVKDSRNQKRKPRSTRSPISVSEQEITYAEFSFQNAPQERSPTCRACCCKGFPSPPEKLVTGILGIIGFALMVAVVIITTVATPLYILYIYLSASRLLHHCGHCSKEWISYSHNCYYIGMERKTWNDSLVSCTSKNSTLLYIDGEEEQVFLEMLSLVSWTGDFRKSKNQLGFSRVEHNCVMLSASGLTTEDCTALHTYLCERNFNN</sequence>
<dbReference type="Proteomes" id="UP000694547">
    <property type="component" value="Chromosome 3"/>
</dbReference>
<dbReference type="CDD" id="cd03593">
    <property type="entry name" value="CLECT_NK_receptors_like"/>
    <property type="match status" value="1"/>
</dbReference>
<reference evidence="10" key="3">
    <citation type="submission" date="2025-09" db="UniProtKB">
        <authorList>
            <consortium name="Ensembl"/>
        </authorList>
    </citation>
    <scope>IDENTIFICATION</scope>
</reference>
<evidence type="ECO:0000313" key="10">
    <source>
        <dbReference type="Ensembl" id="ENSPEMP00000003614.2"/>
    </source>
</evidence>
<keyword evidence="5 8" id="KW-1133">Transmembrane helix</keyword>
<dbReference type="GO" id="GO:0045954">
    <property type="term" value="P:positive regulation of natural killer cell mediated cytotoxicity"/>
    <property type="evidence" value="ECO:0007669"/>
    <property type="project" value="TreeGrafter"/>
</dbReference>
<organism evidence="10 11">
    <name type="scientific">Peromyscus maniculatus bairdii</name>
    <name type="common">Prairie deer mouse</name>
    <dbReference type="NCBI Taxonomy" id="230844"/>
    <lineage>
        <taxon>Eukaryota</taxon>
        <taxon>Metazoa</taxon>
        <taxon>Chordata</taxon>
        <taxon>Craniata</taxon>
        <taxon>Vertebrata</taxon>
        <taxon>Euteleostomi</taxon>
        <taxon>Mammalia</taxon>
        <taxon>Eutheria</taxon>
        <taxon>Euarchontoglires</taxon>
        <taxon>Glires</taxon>
        <taxon>Rodentia</taxon>
        <taxon>Myomorpha</taxon>
        <taxon>Muroidea</taxon>
        <taxon>Cricetidae</taxon>
        <taxon>Neotominae</taxon>
        <taxon>Peromyscus</taxon>
    </lineage>
</organism>
<keyword evidence="6 8" id="KW-0472">Membrane</keyword>
<dbReference type="AlphaFoldDB" id="A0A8C8T418"/>
<dbReference type="GO" id="GO:0002223">
    <property type="term" value="P:stimulatory C-type lectin receptor signaling pathway"/>
    <property type="evidence" value="ECO:0007669"/>
    <property type="project" value="TreeGrafter"/>
</dbReference>
<dbReference type="GO" id="GO:0005886">
    <property type="term" value="C:plasma membrane"/>
    <property type="evidence" value="ECO:0007669"/>
    <property type="project" value="UniProtKB-SubCell"/>
</dbReference>
<keyword evidence="4" id="KW-0735">Signal-anchor</keyword>
<dbReference type="InterPro" id="IPR016186">
    <property type="entry name" value="C-type_lectin-like/link_sf"/>
</dbReference>
<evidence type="ECO:0000313" key="11">
    <source>
        <dbReference type="Proteomes" id="UP000694547"/>
    </source>
</evidence>
<dbReference type="InterPro" id="IPR001304">
    <property type="entry name" value="C-type_lectin-like"/>
</dbReference>
<dbReference type="GeneTree" id="ENSGT00940000154752"/>
<dbReference type="SMART" id="SM00034">
    <property type="entry name" value="CLECT"/>
    <property type="match status" value="1"/>
</dbReference>
<evidence type="ECO:0000256" key="1">
    <source>
        <dbReference type="ARBA" id="ARBA00004401"/>
    </source>
</evidence>
<dbReference type="InterPro" id="IPR016187">
    <property type="entry name" value="CTDL_fold"/>
</dbReference>
<evidence type="ECO:0000256" key="7">
    <source>
        <dbReference type="ARBA" id="ARBA00023180"/>
    </source>
</evidence>
<comment type="subcellular location">
    <subcellularLocation>
        <location evidence="1">Cell membrane</location>
        <topology evidence="1">Single-pass type II membrane protein</topology>
    </subcellularLocation>
</comment>
<evidence type="ECO:0000259" key="9">
    <source>
        <dbReference type="PROSITE" id="PS50041"/>
    </source>
</evidence>
<feature type="transmembrane region" description="Helical" evidence="8">
    <location>
        <begin position="75"/>
        <end position="101"/>
    </location>
</feature>
<protein>
    <submittedName>
        <fullName evidence="10">Killer cell lectin-like receptor subfamily C, member 1</fullName>
    </submittedName>
</protein>
<dbReference type="Gene3D" id="3.10.100.10">
    <property type="entry name" value="Mannose-Binding Protein A, subunit A"/>
    <property type="match status" value="1"/>
</dbReference>
<evidence type="ECO:0000256" key="4">
    <source>
        <dbReference type="ARBA" id="ARBA00022968"/>
    </source>
</evidence>
<evidence type="ECO:0000256" key="6">
    <source>
        <dbReference type="ARBA" id="ARBA00023136"/>
    </source>
</evidence>
<reference evidence="10" key="2">
    <citation type="submission" date="2025-08" db="UniProtKB">
        <authorList>
            <consortium name="Ensembl"/>
        </authorList>
    </citation>
    <scope>IDENTIFICATION</scope>
</reference>
<evidence type="ECO:0000256" key="3">
    <source>
        <dbReference type="ARBA" id="ARBA00022734"/>
    </source>
</evidence>
<dbReference type="Ensembl" id="ENSPEMT00000006338.2">
    <property type="protein sequence ID" value="ENSPEMP00000003614.2"/>
    <property type="gene ID" value="ENSPEMG00000005241.2"/>
</dbReference>
<name>A0A8C8T418_PERMB</name>
<dbReference type="GO" id="GO:0030246">
    <property type="term" value="F:carbohydrate binding"/>
    <property type="evidence" value="ECO:0007669"/>
    <property type="project" value="UniProtKB-KW"/>
</dbReference>
<keyword evidence="11" id="KW-1185">Reference proteome</keyword>
<keyword evidence="2 8" id="KW-0812">Transmembrane</keyword>
<keyword evidence="3" id="KW-0430">Lectin</keyword>